<name>A0A7W7LE01_STRNE</name>
<dbReference type="RefSeq" id="WP_184735618.1">
    <property type="nucleotide sequence ID" value="NZ_BMRW01000008.1"/>
</dbReference>
<dbReference type="AlphaFoldDB" id="A0A7W7LE01"/>
<protein>
    <submittedName>
        <fullName evidence="1">Tetratricopeptide (TPR) repeat protein</fullName>
    </submittedName>
</protein>
<sequence length="208" mass="22502">MQEAGLAAARAAADRQGEAVLLVGLGRHRATQEEWGPARSMLDSARSMFRSLRDDHGAAHADWVLSYLDRLQGRRDDALVRCHRNATVFESAGDRYGQAHALRGIGQILLQDGAHAQALTFLERALSVAEAGGAAWPRMCMLRWVADAQLTLGRHDEAHRGFTEILDHTRASGDVAGQTAAHVGLGKVALARGDVVLLRGNRTWSQGV</sequence>
<reference evidence="1 2" key="1">
    <citation type="submission" date="2020-08" db="EMBL/GenBank/DDBJ databases">
        <title>Genomic Encyclopedia of Type Strains, Phase III (KMG-III): the genomes of soil and plant-associated and newly described type strains.</title>
        <authorList>
            <person name="Whitman W."/>
        </authorList>
    </citation>
    <scope>NUCLEOTIDE SEQUENCE [LARGE SCALE GENOMIC DNA]</scope>
    <source>
        <strain evidence="1 2">CECT 3265</strain>
    </source>
</reference>
<keyword evidence="2" id="KW-1185">Reference proteome</keyword>
<dbReference type="InterPro" id="IPR011990">
    <property type="entry name" value="TPR-like_helical_dom_sf"/>
</dbReference>
<dbReference type="Pfam" id="PF13424">
    <property type="entry name" value="TPR_12"/>
    <property type="match status" value="1"/>
</dbReference>
<accession>A0A7W7LE01</accession>
<dbReference type="EMBL" id="JACHJG010000008">
    <property type="protein sequence ID" value="MBB4888217.1"/>
    <property type="molecule type" value="Genomic_DNA"/>
</dbReference>
<gene>
    <name evidence="1" type="ORF">FHS38_004285</name>
</gene>
<dbReference type="SUPFAM" id="SSF48452">
    <property type="entry name" value="TPR-like"/>
    <property type="match status" value="1"/>
</dbReference>
<comment type="caution">
    <text evidence="1">The sequence shown here is derived from an EMBL/GenBank/DDBJ whole genome shotgun (WGS) entry which is preliminary data.</text>
</comment>
<dbReference type="Gene3D" id="1.25.40.10">
    <property type="entry name" value="Tetratricopeptide repeat domain"/>
    <property type="match status" value="1"/>
</dbReference>
<evidence type="ECO:0000313" key="2">
    <source>
        <dbReference type="Proteomes" id="UP000556436"/>
    </source>
</evidence>
<dbReference type="Proteomes" id="UP000556436">
    <property type="component" value="Unassembled WGS sequence"/>
</dbReference>
<proteinExistence type="predicted"/>
<organism evidence="1 2">
    <name type="scientific">Streptomyces netropsis</name>
    <name type="common">Streptoverticillium netropsis</name>
    <dbReference type="NCBI Taxonomy" id="55404"/>
    <lineage>
        <taxon>Bacteria</taxon>
        <taxon>Bacillati</taxon>
        <taxon>Actinomycetota</taxon>
        <taxon>Actinomycetes</taxon>
        <taxon>Kitasatosporales</taxon>
        <taxon>Streptomycetaceae</taxon>
        <taxon>Streptomyces</taxon>
    </lineage>
</organism>
<evidence type="ECO:0000313" key="1">
    <source>
        <dbReference type="EMBL" id="MBB4888217.1"/>
    </source>
</evidence>